<name>A0ABU4WGP8_9BACT</name>
<accession>A0ABU4WGP8</accession>
<dbReference type="EC" id="3.5.1.28" evidence="2"/>
<keyword evidence="3" id="KW-0378">Hydrolase</keyword>
<gene>
    <name evidence="5" type="ORF">MOX91_06065</name>
</gene>
<dbReference type="SMART" id="SM00646">
    <property type="entry name" value="Ami_3"/>
    <property type="match status" value="1"/>
</dbReference>
<protein>
    <recommendedName>
        <fullName evidence="2">N-acetylmuramoyl-L-alanine amidase</fullName>
        <ecNumber evidence="2">3.5.1.28</ecNumber>
    </recommendedName>
</protein>
<comment type="catalytic activity">
    <reaction evidence="1">
        <text>Hydrolyzes the link between N-acetylmuramoyl residues and L-amino acid residues in certain cell-wall glycopeptides.</text>
        <dbReference type="EC" id="3.5.1.28"/>
    </reaction>
</comment>
<dbReference type="PANTHER" id="PTHR30404:SF0">
    <property type="entry name" value="N-ACETYLMURAMOYL-L-ALANINE AMIDASE AMIC"/>
    <property type="match status" value="1"/>
</dbReference>
<dbReference type="RefSeq" id="WP_370397189.1">
    <property type="nucleotide sequence ID" value="NZ_JALBUT010000006.1"/>
</dbReference>
<proteinExistence type="predicted"/>
<evidence type="ECO:0000256" key="2">
    <source>
        <dbReference type="ARBA" id="ARBA00011901"/>
    </source>
</evidence>
<evidence type="ECO:0000313" key="5">
    <source>
        <dbReference type="EMBL" id="MDX8415740.1"/>
    </source>
</evidence>
<dbReference type="PANTHER" id="PTHR30404">
    <property type="entry name" value="N-ACETYLMURAMOYL-L-ALANINE AMIDASE"/>
    <property type="match status" value="1"/>
</dbReference>
<dbReference type="SUPFAM" id="SSF55383">
    <property type="entry name" value="Copper amine oxidase, domain N"/>
    <property type="match status" value="1"/>
</dbReference>
<dbReference type="InterPro" id="IPR002508">
    <property type="entry name" value="MurNAc-LAA_cat"/>
</dbReference>
<dbReference type="CDD" id="cd02696">
    <property type="entry name" value="MurNAc-LAA"/>
    <property type="match status" value="1"/>
</dbReference>
<dbReference type="SUPFAM" id="SSF53187">
    <property type="entry name" value="Zn-dependent exopeptidases"/>
    <property type="match status" value="1"/>
</dbReference>
<comment type="caution">
    <text evidence="5">The sequence shown here is derived from an EMBL/GenBank/DDBJ whole genome shotgun (WGS) entry which is preliminary data.</text>
</comment>
<evidence type="ECO:0000259" key="4">
    <source>
        <dbReference type="SMART" id="SM00646"/>
    </source>
</evidence>
<evidence type="ECO:0000313" key="6">
    <source>
        <dbReference type="Proteomes" id="UP001275932"/>
    </source>
</evidence>
<evidence type="ECO:0000256" key="1">
    <source>
        <dbReference type="ARBA" id="ARBA00001561"/>
    </source>
</evidence>
<dbReference type="InterPro" id="IPR050695">
    <property type="entry name" value="N-acetylmuramoyl_amidase_3"/>
</dbReference>
<dbReference type="EMBL" id="JALBUT010000006">
    <property type="protein sequence ID" value="MDX8415740.1"/>
    <property type="molecule type" value="Genomic_DNA"/>
</dbReference>
<dbReference type="Proteomes" id="UP001275932">
    <property type="component" value="Unassembled WGS sequence"/>
</dbReference>
<sequence length="317" mass="35133">MLFLGSAAELAAIDVKGVYYIPVSKIARRFGMKYKTTIPKKRQQIYSSNFSMTFDVHRRDMDLNGVKVWLGDPVVEMGGLLYVSSRDIEKTITPIVFPKVSNVPPPLRHIMIDPGHGGKDKGAISKTFGVFEKNLTLDISSRIAAYLRKMGFKVSLTRYKDVFLELPERPAKANKVNADLFLSIHINAAGPSASGVETYSLTPKGQNSTNASTMSVKDKRNFNGEIQNSWNTLLSYYIQSELKEAASSSDRGSKRARFAVLQDGKMPAALVECGFISNNAEARKLCSASYRDSLAKAIANGIFRYSKTLKRLNNQKP</sequence>
<keyword evidence="6" id="KW-1185">Reference proteome</keyword>
<reference evidence="5 6" key="1">
    <citation type="submission" date="2022-03" db="EMBL/GenBank/DDBJ databases">
        <title>Novel taxa within the pig intestine.</title>
        <authorList>
            <person name="Wylensek D."/>
            <person name="Bishof K."/>
            <person name="Afrizal A."/>
            <person name="Clavel T."/>
        </authorList>
    </citation>
    <scope>NUCLEOTIDE SEQUENCE [LARGE SCALE GENOMIC DNA]</scope>
    <source>
        <strain evidence="5 6">CLA-KB-P66</strain>
    </source>
</reference>
<feature type="domain" description="MurNAc-LAA" evidence="4">
    <location>
        <begin position="170"/>
        <end position="303"/>
    </location>
</feature>
<dbReference type="InterPro" id="IPR036582">
    <property type="entry name" value="Mao_N_sf"/>
</dbReference>
<organism evidence="5 6">
    <name type="scientific">Intestinicryptomonas porci</name>
    <dbReference type="NCBI Taxonomy" id="2926320"/>
    <lineage>
        <taxon>Bacteria</taxon>
        <taxon>Pseudomonadati</taxon>
        <taxon>Verrucomicrobiota</taxon>
        <taxon>Opitutia</taxon>
        <taxon>Opitutales</taxon>
        <taxon>Intestinicryptomonaceae</taxon>
        <taxon>Intestinicryptomonas</taxon>
    </lineage>
</organism>
<dbReference type="Gene3D" id="3.40.630.40">
    <property type="entry name" value="Zn-dependent exopeptidases"/>
    <property type="match status" value="1"/>
</dbReference>
<dbReference type="Pfam" id="PF01520">
    <property type="entry name" value="Amidase_3"/>
    <property type="match status" value="1"/>
</dbReference>
<evidence type="ECO:0000256" key="3">
    <source>
        <dbReference type="ARBA" id="ARBA00022801"/>
    </source>
</evidence>